<dbReference type="InterPro" id="IPR051834">
    <property type="entry name" value="RING_finger_E3_ligase"/>
</dbReference>
<dbReference type="Proteomes" id="UP001064489">
    <property type="component" value="Chromosome 9"/>
</dbReference>
<dbReference type="GO" id="GO:0008270">
    <property type="term" value="F:zinc ion binding"/>
    <property type="evidence" value="ECO:0007669"/>
    <property type="project" value="UniProtKB-KW"/>
</dbReference>
<protein>
    <recommendedName>
        <fullName evidence="5">RING-type domain-containing protein</fullName>
    </recommendedName>
</protein>
<dbReference type="GO" id="GO:0006511">
    <property type="term" value="P:ubiquitin-dependent protein catabolic process"/>
    <property type="evidence" value="ECO:0007669"/>
    <property type="project" value="TreeGrafter"/>
</dbReference>
<dbReference type="InterPro" id="IPR013083">
    <property type="entry name" value="Znf_RING/FYVE/PHD"/>
</dbReference>
<dbReference type="Gene3D" id="3.30.40.10">
    <property type="entry name" value="Zinc/RING finger domain, C3HC4 (zinc finger)"/>
    <property type="match status" value="1"/>
</dbReference>
<gene>
    <name evidence="6" type="ORF">LWI28_010018</name>
</gene>
<evidence type="ECO:0000259" key="5">
    <source>
        <dbReference type="PROSITE" id="PS50089"/>
    </source>
</evidence>
<dbReference type="GO" id="GO:0005634">
    <property type="term" value="C:nucleus"/>
    <property type="evidence" value="ECO:0007669"/>
    <property type="project" value="TreeGrafter"/>
</dbReference>
<evidence type="ECO:0000313" key="6">
    <source>
        <dbReference type="EMBL" id="KAI9200572.1"/>
    </source>
</evidence>
<keyword evidence="1" id="KW-0479">Metal-binding</keyword>
<reference evidence="6" key="2">
    <citation type="submission" date="2023-02" db="EMBL/GenBank/DDBJ databases">
        <authorList>
            <person name="Swenson N.G."/>
            <person name="Wegrzyn J.L."/>
            <person name="Mcevoy S.L."/>
        </authorList>
    </citation>
    <scope>NUCLEOTIDE SEQUENCE</scope>
    <source>
        <strain evidence="6">91603</strain>
        <tissue evidence="6">Leaf</tissue>
    </source>
</reference>
<name>A0AAD5JSB5_ACENE</name>
<dbReference type="SUPFAM" id="SSF57850">
    <property type="entry name" value="RING/U-box"/>
    <property type="match status" value="1"/>
</dbReference>
<feature type="domain" description="RING-type" evidence="5">
    <location>
        <begin position="244"/>
        <end position="284"/>
    </location>
</feature>
<evidence type="ECO:0000256" key="1">
    <source>
        <dbReference type="ARBA" id="ARBA00022723"/>
    </source>
</evidence>
<dbReference type="EMBL" id="JAJSOW010000001">
    <property type="protein sequence ID" value="KAI9200572.1"/>
    <property type="molecule type" value="Genomic_DNA"/>
</dbReference>
<evidence type="ECO:0000256" key="2">
    <source>
        <dbReference type="ARBA" id="ARBA00022771"/>
    </source>
</evidence>
<evidence type="ECO:0000256" key="4">
    <source>
        <dbReference type="PROSITE-ProRule" id="PRU00175"/>
    </source>
</evidence>
<dbReference type="GO" id="GO:0061630">
    <property type="term" value="F:ubiquitin protein ligase activity"/>
    <property type="evidence" value="ECO:0007669"/>
    <property type="project" value="TreeGrafter"/>
</dbReference>
<keyword evidence="2 4" id="KW-0863">Zinc-finger</keyword>
<sequence length="292" mass="34013">MVYFMKSGNQRFELRKVELGAGQSKVPEDFRNLAQGFCFTLQFYCTTEVVCPHRLFDSVDNTLQCNFHVKYPLLYTEDEDSLSGNKRYELRKVEHVDDQSQVSEGIINLVKGFFFTVQFYYTTEFRYSRGPCYTLESDDKALQFHFHVHFDQLYTEDEDLLSDKLCNHFYHKDLREDVQKTITNIIVDMLMYIVCTIPNPEYKVEPILVQIEIVLVISMKEDSLFKSTLNTIVINEGSLTGEQCVICLDEFCKGGEIVMIPCSHVCHRNCVVKWLEMAFNCPICCFALEKSD</sequence>
<keyword evidence="3" id="KW-0862">Zinc</keyword>
<reference evidence="6" key="1">
    <citation type="journal article" date="2022" name="Plant J.">
        <title>Strategies of tolerance reflected in two North American maple genomes.</title>
        <authorList>
            <person name="McEvoy S.L."/>
            <person name="Sezen U.U."/>
            <person name="Trouern-Trend A."/>
            <person name="McMahon S.M."/>
            <person name="Schaberg P.G."/>
            <person name="Yang J."/>
            <person name="Wegrzyn J.L."/>
            <person name="Swenson N.G."/>
        </authorList>
    </citation>
    <scope>NUCLEOTIDE SEQUENCE</scope>
    <source>
        <strain evidence="6">91603</strain>
    </source>
</reference>
<dbReference type="PROSITE" id="PS50089">
    <property type="entry name" value="ZF_RING_2"/>
    <property type="match status" value="1"/>
</dbReference>
<evidence type="ECO:0000256" key="3">
    <source>
        <dbReference type="ARBA" id="ARBA00022833"/>
    </source>
</evidence>
<dbReference type="SMART" id="SM00184">
    <property type="entry name" value="RING"/>
    <property type="match status" value="1"/>
</dbReference>
<evidence type="ECO:0000313" key="7">
    <source>
        <dbReference type="Proteomes" id="UP001064489"/>
    </source>
</evidence>
<dbReference type="PANTHER" id="PTHR45931">
    <property type="entry name" value="SI:CH211-59O9.10"/>
    <property type="match status" value="1"/>
</dbReference>
<accession>A0AAD5JSB5</accession>
<dbReference type="PANTHER" id="PTHR45931:SF3">
    <property type="entry name" value="RING ZINC FINGER-CONTAINING PROTEIN"/>
    <property type="match status" value="1"/>
</dbReference>
<keyword evidence="7" id="KW-1185">Reference proteome</keyword>
<dbReference type="InterPro" id="IPR001841">
    <property type="entry name" value="Znf_RING"/>
</dbReference>
<dbReference type="Pfam" id="PF13639">
    <property type="entry name" value="zf-RING_2"/>
    <property type="match status" value="1"/>
</dbReference>
<dbReference type="AlphaFoldDB" id="A0AAD5JSB5"/>
<comment type="caution">
    <text evidence="6">The sequence shown here is derived from an EMBL/GenBank/DDBJ whole genome shotgun (WGS) entry which is preliminary data.</text>
</comment>
<proteinExistence type="predicted"/>
<organism evidence="6 7">
    <name type="scientific">Acer negundo</name>
    <name type="common">Box elder</name>
    <dbReference type="NCBI Taxonomy" id="4023"/>
    <lineage>
        <taxon>Eukaryota</taxon>
        <taxon>Viridiplantae</taxon>
        <taxon>Streptophyta</taxon>
        <taxon>Embryophyta</taxon>
        <taxon>Tracheophyta</taxon>
        <taxon>Spermatophyta</taxon>
        <taxon>Magnoliopsida</taxon>
        <taxon>eudicotyledons</taxon>
        <taxon>Gunneridae</taxon>
        <taxon>Pentapetalae</taxon>
        <taxon>rosids</taxon>
        <taxon>malvids</taxon>
        <taxon>Sapindales</taxon>
        <taxon>Sapindaceae</taxon>
        <taxon>Hippocastanoideae</taxon>
        <taxon>Acereae</taxon>
        <taxon>Acer</taxon>
    </lineage>
</organism>